<organism evidence="5 6">
    <name type="scientific">Acetatifactor muris</name>
    <dbReference type="NCBI Taxonomy" id="879566"/>
    <lineage>
        <taxon>Bacteria</taxon>
        <taxon>Bacillati</taxon>
        <taxon>Bacillota</taxon>
        <taxon>Clostridia</taxon>
        <taxon>Lachnospirales</taxon>
        <taxon>Lachnospiraceae</taxon>
        <taxon>Acetatifactor</taxon>
    </lineage>
</organism>
<keyword evidence="2" id="KW-0812">Transmembrane</keyword>
<protein>
    <recommendedName>
        <fullName evidence="4">Mobile element protein CD1107-like domain-containing protein</fullName>
    </recommendedName>
</protein>
<evidence type="ECO:0000313" key="6">
    <source>
        <dbReference type="Proteomes" id="UP000236311"/>
    </source>
</evidence>
<evidence type="ECO:0000256" key="2">
    <source>
        <dbReference type="SAM" id="Phobius"/>
    </source>
</evidence>
<keyword evidence="2" id="KW-1133">Transmembrane helix</keyword>
<reference evidence="5 6" key="1">
    <citation type="submission" date="2018-01" db="EMBL/GenBank/DDBJ databases">
        <authorList>
            <person name="Gaut B.S."/>
            <person name="Morton B.R."/>
            <person name="Clegg M.T."/>
            <person name="Duvall M.R."/>
        </authorList>
    </citation>
    <scope>NUCLEOTIDE SEQUENCE [LARGE SCALE GENOMIC DNA]</scope>
    <source>
        <strain evidence="5">GP69</strain>
    </source>
</reference>
<feature type="domain" description="Mobile element protein CD1107-like" evidence="4">
    <location>
        <begin position="54"/>
        <end position="201"/>
    </location>
</feature>
<feature type="region of interest" description="Disordered" evidence="1">
    <location>
        <begin position="202"/>
        <end position="239"/>
    </location>
</feature>
<feature type="compositionally biased region" description="Acidic residues" evidence="1">
    <location>
        <begin position="208"/>
        <end position="239"/>
    </location>
</feature>
<proteinExistence type="predicted"/>
<dbReference type="RefSeq" id="WP_103240031.1">
    <property type="nucleotide sequence ID" value="NZ_JANJZD010000012.1"/>
</dbReference>
<keyword evidence="2" id="KW-0472">Membrane</keyword>
<accession>A0A2K4ZHR4</accession>
<keyword evidence="6" id="KW-1185">Reference proteome</keyword>
<evidence type="ECO:0000256" key="1">
    <source>
        <dbReference type="SAM" id="MobiDB-lite"/>
    </source>
</evidence>
<name>A0A2K4ZHR4_9FIRM</name>
<evidence type="ECO:0000259" key="4">
    <source>
        <dbReference type="Pfam" id="PF14283"/>
    </source>
</evidence>
<dbReference type="AlphaFoldDB" id="A0A2K4ZHR4"/>
<dbReference type="EMBL" id="OFSM01000013">
    <property type="protein sequence ID" value="SOY29946.1"/>
    <property type="molecule type" value="Genomic_DNA"/>
</dbReference>
<feature type="transmembrane region" description="Helical" evidence="2">
    <location>
        <begin position="174"/>
        <end position="194"/>
    </location>
</feature>
<dbReference type="OrthoDB" id="1749038at2"/>
<gene>
    <name evidence="5" type="ORF">AMURIS_02667</name>
</gene>
<dbReference type="InterPro" id="IPR025376">
    <property type="entry name" value="CD1107-like_dom"/>
</dbReference>
<keyword evidence="3" id="KW-0732">Signal</keyword>
<sequence length="239" mass="25838">MKNKKTLKMLLTLCAAFILMGGFSVTAYAQVPEGADDATDDSGVVYEEPQKEEPLTPDGNATLVDDFGGNKQLITVTTKNGNYFYILIDRDDEGENTVHFLNQVDEADLMALMEDGETKTEPPAVCNCTDKCEAGKVNVSCPVCSTNMTACNGKAAEPETEEPTEQPEKKTGTGGLVVFLIVALLGGGGAFYYFKIMKPKQDVKGGTDLDDFDFDDYDEDELEADEEAGDDGGTEDDEE</sequence>
<evidence type="ECO:0000256" key="3">
    <source>
        <dbReference type="SAM" id="SignalP"/>
    </source>
</evidence>
<dbReference type="Proteomes" id="UP000236311">
    <property type="component" value="Unassembled WGS sequence"/>
</dbReference>
<feature type="signal peptide" evidence="3">
    <location>
        <begin position="1"/>
        <end position="29"/>
    </location>
</feature>
<feature type="chain" id="PRO_5014330727" description="Mobile element protein CD1107-like domain-containing protein" evidence="3">
    <location>
        <begin position="30"/>
        <end position="239"/>
    </location>
</feature>
<dbReference type="Pfam" id="PF14283">
    <property type="entry name" value="CD1107-like"/>
    <property type="match status" value="1"/>
</dbReference>
<evidence type="ECO:0000313" key="5">
    <source>
        <dbReference type="EMBL" id="SOY29946.1"/>
    </source>
</evidence>